<evidence type="ECO:0000256" key="2">
    <source>
        <dbReference type="ARBA" id="ARBA00024195"/>
    </source>
</evidence>
<dbReference type="AlphaFoldDB" id="A0A0A9YJW8"/>
<evidence type="ECO:0000313" key="6">
    <source>
        <dbReference type="EMBL" id="JAG32474.1"/>
    </source>
</evidence>
<keyword evidence="1" id="KW-1015">Disulfide bond</keyword>
<feature type="chain" id="PRO_5002072462" evidence="4">
    <location>
        <begin position="22"/>
        <end position="444"/>
    </location>
</feature>
<feature type="compositionally biased region" description="Polar residues" evidence="3">
    <location>
        <begin position="116"/>
        <end position="136"/>
    </location>
</feature>
<sequence>MKRNAAVIYVVLLMTSYCCHCDVDSNSDESNSEEYYDAKGCSQKECGQAAVSEPKPQSERYQTETVRESINAHGSSQDTLTYPYKGSNWTETNSQTQERISWSFHFGLGIHKESKTQSSNQPTEEVTGNWKPQTVETTRRTTTLPPRHKATVNANAVKTRCGGSNDGDNLMVSQDDDQETLQFLPSPPDCGISLNNRVVGGTQSTVGKWPWMVTYGFRDKQTRKEFVWMCGGSLVTQKHTITVAHCLLTPTHYIDVARIGAIFLNSTLDETNEQRKVNKTFVIHSEYLRNPRRRKHDIAIVTLMEPFSKQFKPICLPFQRDMKNNQFIRENAIVAGWGATSYDGFISEVLLDVKLPIVDNEKCRKFYASKRVDIDSNHICAGGEAGKDSCRGDSGGPLMFKNDTTYFLIGVVAFGSACGVEGSPGVYTRITSHLDWLIENLKDK</sequence>
<dbReference type="InterPro" id="IPR001314">
    <property type="entry name" value="Peptidase_S1A"/>
</dbReference>
<dbReference type="GO" id="GO:0006508">
    <property type="term" value="P:proteolysis"/>
    <property type="evidence" value="ECO:0007669"/>
    <property type="project" value="UniProtKB-KW"/>
</dbReference>
<dbReference type="PRINTS" id="PR00722">
    <property type="entry name" value="CHYMOTRYPSIN"/>
</dbReference>
<keyword evidence="6" id="KW-0378">Hydrolase</keyword>
<accession>A0A0A9YJW8</accession>
<dbReference type="InterPro" id="IPR001254">
    <property type="entry name" value="Trypsin_dom"/>
</dbReference>
<dbReference type="PROSITE" id="PS00135">
    <property type="entry name" value="TRYPSIN_SER"/>
    <property type="match status" value="1"/>
</dbReference>
<dbReference type="PROSITE" id="PS50240">
    <property type="entry name" value="TRYPSIN_DOM"/>
    <property type="match status" value="1"/>
</dbReference>
<evidence type="ECO:0000256" key="3">
    <source>
        <dbReference type="SAM" id="MobiDB-lite"/>
    </source>
</evidence>
<feature type="signal peptide" evidence="4">
    <location>
        <begin position="1"/>
        <end position="21"/>
    </location>
</feature>
<dbReference type="FunFam" id="2.40.10.10:FF:000134">
    <property type="entry name" value="Uncharacterized protein, isoform B"/>
    <property type="match status" value="1"/>
</dbReference>
<protein>
    <submittedName>
        <fullName evidence="6">Venom protease</fullName>
    </submittedName>
</protein>
<organism evidence="6">
    <name type="scientific">Lygus hesperus</name>
    <name type="common">Western plant bug</name>
    <dbReference type="NCBI Taxonomy" id="30085"/>
    <lineage>
        <taxon>Eukaryota</taxon>
        <taxon>Metazoa</taxon>
        <taxon>Ecdysozoa</taxon>
        <taxon>Arthropoda</taxon>
        <taxon>Hexapoda</taxon>
        <taxon>Insecta</taxon>
        <taxon>Pterygota</taxon>
        <taxon>Neoptera</taxon>
        <taxon>Paraneoptera</taxon>
        <taxon>Hemiptera</taxon>
        <taxon>Heteroptera</taxon>
        <taxon>Panheteroptera</taxon>
        <taxon>Cimicomorpha</taxon>
        <taxon>Miridae</taxon>
        <taxon>Mirini</taxon>
        <taxon>Lygus</taxon>
    </lineage>
</organism>
<dbReference type="CDD" id="cd00190">
    <property type="entry name" value="Tryp_SPc"/>
    <property type="match status" value="1"/>
</dbReference>
<comment type="similarity">
    <text evidence="2">Belongs to the peptidase S1 family. CLIP subfamily.</text>
</comment>
<gene>
    <name evidence="6" type="primary">SP4_11</name>
    <name evidence="6" type="ORF">CM83_50333</name>
</gene>
<dbReference type="EMBL" id="GBHO01011130">
    <property type="protein sequence ID" value="JAG32474.1"/>
    <property type="molecule type" value="Transcribed_RNA"/>
</dbReference>
<evidence type="ECO:0000256" key="4">
    <source>
        <dbReference type="SAM" id="SignalP"/>
    </source>
</evidence>
<dbReference type="GO" id="GO:0004252">
    <property type="term" value="F:serine-type endopeptidase activity"/>
    <property type="evidence" value="ECO:0007669"/>
    <property type="project" value="InterPro"/>
</dbReference>
<dbReference type="PANTHER" id="PTHR24256">
    <property type="entry name" value="TRYPTASE-RELATED"/>
    <property type="match status" value="1"/>
</dbReference>
<evidence type="ECO:0000259" key="5">
    <source>
        <dbReference type="PROSITE" id="PS50240"/>
    </source>
</evidence>
<dbReference type="InterPro" id="IPR051487">
    <property type="entry name" value="Ser/Thr_Proteases_Immune/Dev"/>
</dbReference>
<keyword evidence="4" id="KW-0732">Signal</keyword>
<dbReference type="Gene3D" id="2.40.10.10">
    <property type="entry name" value="Trypsin-like serine proteases"/>
    <property type="match status" value="1"/>
</dbReference>
<proteinExistence type="inferred from homology"/>
<dbReference type="InterPro" id="IPR009003">
    <property type="entry name" value="Peptidase_S1_PA"/>
</dbReference>
<dbReference type="InterPro" id="IPR043504">
    <property type="entry name" value="Peptidase_S1_PA_chymotrypsin"/>
</dbReference>
<dbReference type="SMART" id="SM00020">
    <property type="entry name" value="Tryp_SPc"/>
    <property type="match status" value="1"/>
</dbReference>
<name>A0A0A9YJW8_LYGHE</name>
<reference evidence="6" key="1">
    <citation type="journal article" date="2014" name="PLoS ONE">
        <title>Transcriptome-Based Identification of ABC Transporters in the Western Tarnished Plant Bug Lygus hesperus.</title>
        <authorList>
            <person name="Hull J.J."/>
            <person name="Chaney K."/>
            <person name="Geib S.M."/>
            <person name="Fabrick J.A."/>
            <person name="Brent C.S."/>
            <person name="Walsh D."/>
            <person name="Lavine L.C."/>
        </authorList>
    </citation>
    <scope>NUCLEOTIDE SEQUENCE</scope>
</reference>
<dbReference type="InterPro" id="IPR033116">
    <property type="entry name" value="TRYPSIN_SER"/>
</dbReference>
<dbReference type="SUPFAM" id="SSF50494">
    <property type="entry name" value="Trypsin-like serine proteases"/>
    <property type="match status" value="1"/>
</dbReference>
<evidence type="ECO:0000256" key="1">
    <source>
        <dbReference type="ARBA" id="ARBA00023157"/>
    </source>
</evidence>
<dbReference type="Pfam" id="PF00089">
    <property type="entry name" value="Trypsin"/>
    <property type="match status" value="1"/>
</dbReference>
<feature type="region of interest" description="Disordered" evidence="3">
    <location>
        <begin position="114"/>
        <end position="167"/>
    </location>
</feature>
<keyword evidence="6" id="KW-0645">Protease</keyword>
<feature type="domain" description="Peptidase S1" evidence="5">
    <location>
        <begin position="198"/>
        <end position="442"/>
    </location>
</feature>
<reference evidence="6" key="2">
    <citation type="submission" date="2014-07" db="EMBL/GenBank/DDBJ databases">
        <authorList>
            <person name="Hull J."/>
        </authorList>
    </citation>
    <scope>NUCLEOTIDE SEQUENCE</scope>
</reference>